<feature type="domain" description="HTH iclR-type" evidence="4">
    <location>
        <begin position="1"/>
        <end position="63"/>
    </location>
</feature>
<dbReference type="Proteomes" id="UP001528411">
    <property type="component" value="Unassembled WGS sequence"/>
</dbReference>
<dbReference type="EMBL" id="JAQOMS010000002">
    <property type="protein sequence ID" value="MDC2890779.1"/>
    <property type="molecule type" value="Genomic_DNA"/>
</dbReference>
<organism evidence="6 7">
    <name type="scientific">Psychrosphaera algicola</name>
    <dbReference type="NCBI Taxonomy" id="3023714"/>
    <lineage>
        <taxon>Bacteria</taxon>
        <taxon>Pseudomonadati</taxon>
        <taxon>Pseudomonadota</taxon>
        <taxon>Gammaproteobacteria</taxon>
        <taxon>Alteromonadales</taxon>
        <taxon>Pseudoalteromonadaceae</taxon>
        <taxon>Psychrosphaera</taxon>
    </lineage>
</organism>
<evidence type="ECO:0000256" key="3">
    <source>
        <dbReference type="ARBA" id="ARBA00023163"/>
    </source>
</evidence>
<dbReference type="InterPro" id="IPR029016">
    <property type="entry name" value="GAF-like_dom_sf"/>
</dbReference>
<dbReference type="InterPro" id="IPR005471">
    <property type="entry name" value="Tscrpt_reg_IclR_N"/>
</dbReference>
<dbReference type="SUPFAM" id="SSF46785">
    <property type="entry name" value="Winged helix' DNA-binding domain"/>
    <property type="match status" value="1"/>
</dbReference>
<evidence type="ECO:0000313" key="7">
    <source>
        <dbReference type="Proteomes" id="UP001528411"/>
    </source>
</evidence>
<dbReference type="Gene3D" id="1.10.10.10">
    <property type="entry name" value="Winged helix-like DNA-binding domain superfamily/Winged helix DNA-binding domain"/>
    <property type="match status" value="1"/>
</dbReference>
<dbReference type="InterPro" id="IPR036388">
    <property type="entry name" value="WH-like_DNA-bd_sf"/>
</dbReference>
<keyword evidence="3" id="KW-0804">Transcription</keyword>
<evidence type="ECO:0000313" key="6">
    <source>
        <dbReference type="EMBL" id="MDC2890779.1"/>
    </source>
</evidence>
<dbReference type="Gene3D" id="3.30.450.40">
    <property type="match status" value="1"/>
</dbReference>
<dbReference type="InterPro" id="IPR050707">
    <property type="entry name" value="HTH_MetabolicPath_Reg"/>
</dbReference>
<protein>
    <submittedName>
        <fullName evidence="6">IclR family transcriptional regulator</fullName>
    </submittedName>
</protein>
<proteinExistence type="predicted"/>
<dbReference type="PROSITE" id="PS51078">
    <property type="entry name" value="ICLR_ED"/>
    <property type="match status" value="1"/>
</dbReference>
<keyword evidence="1" id="KW-0805">Transcription regulation</keyword>
<name>A0ABT5FHV9_9GAMM</name>
<dbReference type="Pfam" id="PF09339">
    <property type="entry name" value="HTH_IclR"/>
    <property type="match status" value="1"/>
</dbReference>
<sequence>MPALDKALDVLEFLASQITPKSQTEIAHQLGRSANEIYRVLIGLEHRGYLTRDESSGKYSVSLKLYNLSRSISPIDEIRQVALPHMEDLAVDIGMSCHLSVLYQSQVMVLVHARSHSPVSLNISEGALFHPVKSISGQVLLANSNEQVKAMILQRDNDFVNSSSNEKAEFETKLATFSKQKHFVGNSTITPGVFELATLIGEAEGKIIASLAVSSLEPLDCHAADFQSLKAKLMATAAAITKQLMG</sequence>
<gene>
    <name evidence="6" type="ORF">PN838_21085</name>
</gene>
<keyword evidence="2" id="KW-0238">DNA-binding</keyword>
<dbReference type="InterPro" id="IPR014757">
    <property type="entry name" value="Tscrpt_reg_IclR_C"/>
</dbReference>
<dbReference type="InterPro" id="IPR036390">
    <property type="entry name" value="WH_DNA-bd_sf"/>
</dbReference>
<evidence type="ECO:0000259" key="4">
    <source>
        <dbReference type="PROSITE" id="PS51077"/>
    </source>
</evidence>
<evidence type="ECO:0000256" key="1">
    <source>
        <dbReference type="ARBA" id="ARBA00023015"/>
    </source>
</evidence>
<dbReference type="PANTHER" id="PTHR30136:SF7">
    <property type="entry name" value="HTH-TYPE TRANSCRIPTIONAL REGULATOR KDGR-RELATED"/>
    <property type="match status" value="1"/>
</dbReference>
<evidence type="ECO:0000259" key="5">
    <source>
        <dbReference type="PROSITE" id="PS51078"/>
    </source>
</evidence>
<dbReference type="PANTHER" id="PTHR30136">
    <property type="entry name" value="HELIX-TURN-HELIX TRANSCRIPTIONAL REGULATOR, ICLR FAMILY"/>
    <property type="match status" value="1"/>
</dbReference>
<dbReference type="PROSITE" id="PS51077">
    <property type="entry name" value="HTH_ICLR"/>
    <property type="match status" value="1"/>
</dbReference>
<dbReference type="Pfam" id="PF01614">
    <property type="entry name" value="IclR_C"/>
    <property type="match status" value="1"/>
</dbReference>
<dbReference type="SUPFAM" id="SSF55781">
    <property type="entry name" value="GAF domain-like"/>
    <property type="match status" value="1"/>
</dbReference>
<dbReference type="RefSeq" id="WP_272181878.1">
    <property type="nucleotide sequence ID" value="NZ_JAQOMS010000002.1"/>
</dbReference>
<feature type="domain" description="IclR-ED" evidence="5">
    <location>
        <begin position="64"/>
        <end position="246"/>
    </location>
</feature>
<accession>A0ABT5FHV9</accession>
<dbReference type="SMART" id="SM00346">
    <property type="entry name" value="HTH_ICLR"/>
    <property type="match status" value="1"/>
</dbReference>
<keyword evidence="7" id="KW-1185">Reference proteome</keyword>
<comment type="caution">
    <text evidence="6">The sequence shown here is derived from an EMBL/GenBank/DDBJ whole genome shotgun (WGS) entry which is preliminary data.</text>
</comment>
<evidence type="ECO:0000256" key="2">
    <source>
        <dbReference type="ARBA" id="ARBA00023125"/>
    </source>
</evidence>
<reference evidence="6 7" key="1">
    <citation type="submission" date="2023-01" db="EMBL/GenBank/DDBJ databases">
        <title>Psychrosphaera sp. nov., isolated from marine algae.</title>
        <authorList>
            <person name="Bayburt H."/>
            <person name="Choi B.J."/>
            <person name="Kim J.M."/>
            <person name="Choi D.G."/>
            <person name="Jeon C.O."/>
        </authorList>
    </citation>
    <scope>NUCLEOTIDE SEQUENCE [LARGE SCALE GENOMIC DNA]</scope>
    <source>
        <strain evidence="6 7">G1-22</strain>
    </source>
</reference>